<dbReference type="GeneTree" id="ENSGT00940000162663"/>
<evidence type="ECO:0000259" key="9">
    <source>
        <dbReference type="PROSITE" id="PS50280"/>
    </source>
</evidence>
<evidence type="ECO:0000256" key="3">
    <source>
        <dbReference type="ARBA" id="ARBA00022603"/>
    </source>
</evidence>
<evidence type="ECO:0000256" key="2">
    <source>
        <dbReference type="ARBA" id="ARBA00022454"/>
    </source>
</evidence>
<dbReference type="PROSITE" id="PS50867">
    <property type="entry name" value="PRE_SET"/>
    <property type="match status" value="1"/>
</dbReference>
<keyword evidence="7" id="KW-0862">Zinc</keyword>
<evidence type="ECO:0000256" key="7">
    <source>
        <dbReference type="ARBA" id="ARBA00022833"/>
    </source>
</evidence>
<evidence type="ECO:0000259" key="11">
    <source>
        <dbReference type="PROSITE" id="PS50868"/>
    </source>
</evidence>
<dbReference type="CDD" id="cd10544">
    <property type="entry name" value="SET_SETMAR"/>
    <property type="match status" value="1"/>
</dbReference>
<dbReference type="InterPro" id="IPR003616">
    <property type="entry name" value="Post-SET_dom"/>
</dbReference>
<dbReference type="PROSITE" id="PS50868">
    <property type="entry name" value="POST_SET"/>
    <property type="match status" value="1"/>
</dbReference>
<feature type="domain" description="SET" evidence="9">
    <location>
        <begin position="122"/>
        <end position="246"/>
    </location>
</feature>
<name>A0A4W4F918_ELEEL</name>
<dbReference type="PROSITE" id="PS50280">
    <property type="entry name" value="SET"/>
    <property type="match status" value="1"/>
</dbReference>
<dbReference type="SMART" id="SM00468">
    <property type="entry name" value="PreSET"/>
    <property type="match status" value="1"/>
</dbReference>
<evidence type="ECO:0000256" key="4">
    <source>
        <dbReference type="ARBA" id="ARBA00022679"/>
    </source>
</evidence>
<dbReference type="OMA" id="VDSMVPK"/>
<dbReference type="GO" id="GO:0032259">
    <property type="term" value="P:methylation"/>
    <property type="evidence" value="ECO:0007669"/>
    <property type="project" value="UniProtKB-KW"/>
</dbReference>
<dbReference type="InterPro" id="IPR046341">
    <property type="entry name" value="SET_dom_sf"/>
</dbReference>
<proteinExistence type="predicted"/>
<evidence type="ECO:0000256" key="5">
    <source>
        <dbReference type="ARBA" id="ARBA00022691"/>
    </source>
</evidence>
<comment type="subcellular location">
    <subcellularLocation>
        <location evidence="1">Chromosome</location>
    </subcellularLocation>
</comment>
<dbReference type="Pfam" id="PF00856">
    <property type="entry name" value="SET"/>
    <property type="match status" value="1"/>
</dbReference>
<dbReference type="Ensembl" id="ENSEEET00000020431.2">
    <property type="protein sequence ID" value="ENSEEEP00000020205.2"/>
    <property type="gene ID" value="ENSEEEG00000009866.2"/>
</dbReference>
<reference evidence="12" key="4">
    <citation type="submission" date="2025-08" db="UniProtKB">
        <authorList>
            <consortium name="Ensembl"/>
        </authorList>
    </citation>
    <scope>IDENTIFICATION</scope>
</reference>
<dbReference type="GO" id="GO:0005694">
    <property type="term" value="C:chromosome"/>
    <property type="evidence" value="ECO:0007669"/>
    <property type="project" value="UniProtKB-SubCell"/>
</dbReference>
<sequence>MMRLYAQDISNGLENVPVLIENNVSEGAFPKFKYSPENVQGPGCDVDPSEVTLPGCSCHSLSCPLRGCPCTCYGQAYTSEGLLSEQQQDPATGCSHPVFECNVLCMCSDSCQSRLVQHGVRMRLGVFRTKSRGWGVQALEAVPRGRFVCEYAGEVLGFSEALRRQLAQTPAHMNYVIAVQEHGGVNGVCRTFVDPAAVGNVGRFLNHSCRPNLDMVPVRVHSLVPRLALFAARDIEAGEELTFDYSGGHARRPETTAAAEQAAAQRKACLCGAPNCTGFLPLDISVLHGPE</sequence>
<feature type="domain" description="Pre-SET" evidence="10">
    <location>
        <begin position="54"/>
        <end position="119"/>
    </location>
</feature>
<evidence type="ECO:0000313" key="12">
    <source>
        <dbReference type="Ensembl" id="ENSEEEP00000020205.2"/>
    </source>
</evidence>
<dbReference type="PANTHER" id="PTHR46223">
    <property type="entry name" value="HISTONE-LYSINE N-METHYLTRANSFERASE SUV39H"/>
    <property type="match status" value="1"/>
</dbReference>
<feature type="domain" description="Post-SET" evidence="11">
    <location>
        <begin position="265"/>
        <end position="281"/>
    </location>
</feature>
<dbReference type="Proteomes" id="UP000314983">
    <property type="component" value="Chromosome 20"/>
</dbReference>
<reference evidence="13" key="2">
    <citation type="journal article" date="2017" name="Sci. Adv.">
        <title>A tail of two voltages: Proteomic comparison of the three electric organs of the electric eel.</title>
        <authorList>
            <person name="Traeger L.L."/>
            <person name="Sabat G."/>
            <person name="Barrett-Wilt G.A."/>
            <person name="Wells G.B."/>
            <person name="Sussman M.R."/>
        </authorList>
    </citation>
    <scope>NUCLEOTIDE SEQUENCE [LARGE SCALE GENOMIC DNA]</scope>
</reference>
<keyword evidence="6" id="KW-0479">Metal-binding</keyword>
<dbReference type="RefSeq" id="XP_026868294.2">
    <property type="nucleotide sequence ID" value="XM_027012493.2"/>
</dbReference>
<dbReference type="GO" id="GO:0008270">
    <property type="term" value="F:zinc ion binding"/>
    <property type="evidence" value="ECO:0007669"/>
    <property type="project" value="InterPro"/>
</dbReference>
<keyword evidence="4" id="KW-0808">Transferase</keyword>
<evidence type="ECO:0000313" key="13">
    <source>
        <dbReference type="Proteomes" id="UP000314983"/>
    </source>
</evidence>
<dbReference type="GO" id="GO:0005634">
    <property type="term" value="C:nucleus"/>
    <property type="evidence" value="ECO:0007669"/>
    <property type="project" value="InterPro"/>
</dbReference>
<reference evidence="13" key="1">
    <citation type="journal article" date="2014" name="Science">
        <title>Nonhuman genetics. Genomic basis for the convergent evolution of electric organs.</title>
        <authorList>
            <person name="Gallant J.R."/>
            <person name="Traeger L.L."/>
            <person name="Volkening J.D."/>
            <person name="Moffett H."/>
            <person name="Chen P.H."/>
            <person name="Novina C.D."/>
            <person name="Phillips G.N.Jr."/>
            <person name="Anand R."/>
            <person name="Wells G.B."/>
            <person name="Pinch M."/>
            <person name="Guth R."/>
            <person name="Unguez G.A."/>
            <person name="Albert J.S."/>
            <person name="Zakon H.H."/>
            <person name="Samanta M.P."/>
            <person name="Sussman M.R."/>
        </authorList>
    </citation>
    <scope>NUCLEOTIDE SEQUENCE [LARGE SCALE GENOMIC DNA]</scope>
</reference>
<evidence type="ECO:0008006" key="14">
    <source>
        <dbReference type="Google" id="ProtNLM"/>
    </source>
</evidence>
<dbReference type="CTD" id="6419"/>
<dbReference type="InterPro" id="IPR007728">
    <property type="entry name" value="Pre-SET_dom"/>
</dbReference>
<dbReference type="InterPro" id="IPR001214">
    <property type="entry name" value="SET_dom"/>
</dbReference>
<keyword evidence="5" id="KW-0949">S-adenosyl-L-methionine</keyword>
<keyword evidence="2" id="KW-0158">Chromosome</keyword>
<dbReference type="Pfam" id="PF05033">
    <property type="entry name" value="Pre-SET"/>
    <property type="match status" value="1"/>
</dbReference>
<gene>
    <name evidence="12" type="primary">setmar</name>
</gene>
<accession>A0A4W4F918</accession>
<dbReference type="STRING" id="8005.ENSEEEP00000020205"/>
<evidence type="ECO:0000256" key="6">
    <source>
        <dbReference type="ARBA" id="ARBA00022723"/>
    </source>
</evidence>
<protein>
    <recommendedName>
        <fullName evidence="14">Histone-lysine N-methyltransferase SETMAR</fullName>
    </recommendedName>
</protein>
<keyword evidence="8" id="KW-0156">Chromatin regulator</keyword>
<organism evidence="12 13">
    <name type="scientific">Electrophorus electricus</name>
    <name type="common">Electric eel</name>
    <name type="synonym">Gymnotus electricus</name>
    <dbReference type="NCBI Taxonomy" id="8005"/>
    <lineage>
        <taxon>Eukaryota</taxon>
        <taxon>Metazoa</taxon>
        <taxon>Chordata</taxon>
        <taxon>Craniata</taxon>
        <taxon>Vertebrata</taxon>
        <taxon>Euteleostomi</taxon>
        <taxon>Actinopterygii</taxon>
        <taxon>Neopterygii</taxon>
        <taxon>Teleostei</taxon>
        <taxon>Ostariophysi</taxon>
        <taxon>Gymnotiformes</taxon>
        <taxon>Gymnotoidei</taxon>
        <taxon>Gymnotidae</taxon>
        <taxon>Electrophorus</taxon>
    </lineage>
</organism>
<reference evidence="12" key="3">
    <citation type="submission" date="2020-05" db="EMBL/GenBank/DDBJ databases">
        <title>Electrophorus electricus (electric eel) genome, fEleEle1, primary haplotype.</title>
        <authorList>
            <person name="Myers G."/>
            <person name="Meyer A."/>
            <person name="Fedrigo O."/>
            <person name="Formenti G."/>
            <person name="Rhie A."/>
            <person name="Tracey A."/>
            <person name="Sims Y."/>
            <person name="Jarvis E.D."/>
        </authorList>
    </citation>
    <scope>NUCLEOTIDE SEQUENCE [LARGE SCALE GENOMIC DNA]</scope>
</reference>
<evidence type="ECO:0000259" key="10">
    <source>
        <dbReference type="PROSITE" id="PS50867"/>
    </source>
</evidence>
<dbReference type="GO" id="GO:0042054">
    <property type="term" value="F:histone methyltransferase activity"/>
    <property type="evidence" value="ECO:0007669"/>
    <property type="project" value="InterPro"/>
</dbReference>
<evidence type="ECO:0000256" key="1">
    <source>
        <dbReference type="ARBA" id="ARBA00004286"/>
    </source>
</evidence>
<reference evidence="12" key="5">
    <citation type="submission" date="2025-09" db="UniProtKB">
        <authorList>
            <consortium name="Ensembl"/>
        </authorList>
    </citation>
    <scope>IDENTIFICATION</scope>
</reference>
<dbReference type="InterPro" id="IPR050973">
    <property type="entry name" value="H3K9_Histone-Lys_N-MTase"/>
</dbReference>
<dbReference type="SMART" id="SM00317">
    <property type="entry name" value="SET"/>
    <property type="match status" value="1"/>
</dbReference>
<dbReference type="Gene3D" id="2.170.270.10">
    <property type="entry name" value="SET domain"/>
    <property type="match status" value="1"/>
</dbReference>
<keyword evidence="13" id="KW-1185">Reference proteome</keyword>
<dbReference type="PANTHER" id="PTHR46223:SF3">
    <property type="entry name" value="HISTONE-LYSINE N-METHYLTRANSFERASE SET-23"/>
    <property type="match status" value="1"/>
</dbReference>
<dbReference type="SMART" id="SM00508">
    <property type="entry name" value="PostSET"/>
    <property type="match status" value="1"/>
</dbReference>
<dbReference type="KEGG" id="eee:113578936"/>
<dbReference type="SUPFAM" id="SSF82199">
    <property type="entry name" value="SET domain"/>
    <property type="match status" value="1"/>
</dbReference>
<dbReference type="AlphaFoldDB" id="A0A4W4F918"/>
<dbReference type="GeneID" id="113578936"/>
<evidence type="ECO:0000256" key="8">
    <source>
        <dbReference type="ARBA" id="ARBA00022853"/>
    </source>
</evidence>
<keyword evidence="3" id="KW-0489">Methyltransferase</keyword>